<dbReference type="GO" id="GO:0016558">
    <property type="term" value="P:protein import into peroxisome matrix"/>
    <property type="evidence" value="ECO:0007669"/>
    <property type="project" value="InterPro"/>
</dbReference>
<dbReference type="InterPro" id="IPR001680">
    <property type="entry name" value="WD40_rpt"/>
</dbReference>
<dbReference type="InterPro" id="IPR036322">
    <property type="entry name" value="WD40_repeat_dom_sf"/>
</dbReference>
<dbReference type="PANTHER" id="PTHR46027">
    <property type="entry name" value="PEROXISOMAL TARGETING SIGNAL 2 RECEPTOR"/>
    <property type="match status" value="1"/>
</dbReference>
<accession>A0A9N9E727</accession>
<evidence type="ECO:0000256" key="1">
    <source>
        <dbReference type="ARBA" id="ARBA00004253"/>
    </source>
</evidence>
<dbReference type="AlphaFoldDB" id="A0A9N9E727"/>
<dbReference type="InterPro" id="IPR044536">
    <property type="entry name" value="PEX7"/>
</dbReference>
<dbReference type="GO" id="GO:0005053">
    <property type="term" value="F:peroxisome matrix targeting signal-2 binding"/>
    <property type="evidence" value="ECO:0007669"/>
    <property type="project" value="InterPro"/>
</dbReference>
<evidence type="ECO:0000256" key="8">
    <source>
        <dbReference type="ARBA" id="ARBA00023140"/>
    </source>
</evidence>
<comment type="similarity">
    <text evidence="9">Belongs to the WD repeat peroxin-7 family.</text>
</comment>
<evidence type="ECO:0000256" key="9">
    <source>
        <dbReference type="ARBA" id="ARBA00024017"/>
    </source>
</evidence>
<evidence type="ECO:0000256" key="11">
    <source>
        <dbReference type="PROSITE-ProRule" id="PRU00221"/>
    </source>
</evidence>
<dbReference type="Proteomes" id="UP000789405">
    <property type="component" value="Unassembled WGS sequence"/>
</dbReference>
<keyword evidence="3" id="KW-0813">Transport</keyword>
<evidence type="ECO:0000313" key="12">
    <source>
        <dbReference type="EMBL" id="CAG8665140.1"/>
    </source>
</evidence>
<dbReference type="SUPFAM" id="SSF50978">
    <property type="entry name" value="WD40 repeat-like"/>
    <property type="match status" value="1"/>
</dbReference>
<evidence type="ECO:0000256" key="7">
    <source>
        <dbReference type="ARBA" id="ARBA00022927"/>
    </source>
</evidence>
<dbReference type="SMART" id="SM00320">
    <property type="entry name" value="WD40"/>
    <property type="match status" value="1"/>
</dbReference>
<dbReference type="PANTHER" id="PTHR46027:SF1">
    <property type="entry name" value="PEROXISOMAL TARGETING SIGNAL 2 RECEPTOR"/>
    <property type="match status" value="1"/>
</dbReference>
<keyword evidence="7" id="KW-0653">Protein transport</keyword>
<keyword evidence="6" id="KW-0677">Repeat</keyword>
<dbReference type="EMBL" id="CAJVPY010006567">
    <property type="protein sequence ID" value="CAG8665140.1"/>
    <property type="molecule type" value="Genomic_DNA"/>
</dbReference>
<name>A0A9N9E727_9GLOM</name>
<comment type="caution">
    <text evidence="12">The sequence shown here is derived from an EMBL/GenBank/DDBJ whole genome shotgun (WGS) entry which is preliminary data.</text>
</comment>
<reference evidence="12" key="1">
    <citation type="submission" date="2021-06" db="EMBL/GenBank/DDBJ databases">
        <authorList>
            <person name="Kallberg Y."/>
            <person name="Tangrot J."/>
            <person name="Rosling A."/>
        </authorList>
    </citation>
    <scope>NUCLEOTIDE SEQUENCE</scope>
    <source>
        <strain evidence="12">MA453B</strain>
    </source>
</reference>
<dbReference type="Gene3D" id="2.130.10.10">
    <property type="entry name" value="YVTN repeat-like/Quinoprotein amine dehydrogenase"/>
    <property type="match status" value="1"/>
</dbReference>
<feature type="repeat" description="WD" evidence="11">
    <location>
        <begin position="33"/>
        <end position="51"/>
    </location>
</feature>
<comment type="subcellular location">
    <subcellularLocation>
        <location evidence="2">Cytoplasm</location>
        <location evidence="2">Cytosol</location>
    </subcellularLocation>
    <subcellularLocation>
        <location evidence="1">Peroxisome matrix</location>
    </subcellularLocation>
</comment>
<keyword evidence="4" id="KW-0963">Cytoplasm</keyword>
<evidence type="ECO:0000256" key="10">
    <source>
        <dbReference type="ARBA" id="ARBA00032565"/>
    </source>
</evidence>
<protein>
    <recommendedName>
        <fullName evidence="10">Peroxin-7</fullName>
    </recommendedName>
</protein>
<keyword evidence="5 11" id="KW-0853">WD repeat</keyword>
<gene>
    <name evidence="12" type="ORF">DERYTH_LOCUS10919</name>
</gene>
<evidence type="ECO:0000256" key="3">
    <source>
        <dbReference type="ARBA" id="ARBA00022448"/>
    </source>
</evidence>
<evidence type="ECO:0000256" key="2">
    <source>
        <dbReference type="ARBA" id="ARBA00004514"/>
    </source>
</evidence>
<dbReference type="InterPro" id="IPR015943">
    <property type="entry name" value="WD40/YVTN_repeat-like_dom_sf"/>
</dbReference>
<proteinExistence type="inferred from homology"/>
<dbReference type="PROSITE" id="PS50082">
    <property type="entry name" value="WD_REPEATS_2"/>
    <property type="match status" value="1"/>
</dbReference>
<keyword evidence="8" id="KW-0576">Peroxisome</keyword>
<evidence type="ECO:0000256" key="5">
    <source>
        <dbReference type="ARBA" id="ARBA00022574"/>
    </source>
</evidence>
<dbReference type="GO" id="GO:0005829">
    <property type="term" value="C:cytosol"/>
    <property type="evidence" value="ECO:0007669"/>
    <property type="project" value="UniProtKB-SubCell"/>
</dbReference>
<organism evidence="12 13">
    <name type="scientific">Dentiscutata erythropus</name>
    <dbReference type="NCBI Taxonomy" id="1348616"/>
    <lineage>
        <taxon>Eukaryota</taxon>
        <taxon>Fungi</taxon>
        <taxon>Fungi incertae sedis</taxon>
        <taxon>Mucoromycota</taxon>
        <taxon>Glomeromycotina</taxon>
        <taxon>Glomeromycetes</taxon>
        <taxon>Diversisporales</taxon>
        <taxon>Gigasporaceae</taxon>
        <taxon>Dentiscutata</taxon>
    </lineage>
</organism>
<dbReference type="GO" id="GO:0005782">
    <property type="term" value="C:peroxisomal matrix"/>
    <property type="evidence" value="ECO:0007669"/>
    <property type="project" value="UniProtKB-SubCell"/>
</dbReference>
<sequence length="59" mass="6440">ANFGLVGNERLYILNTGVDPNDGLFDCSWSEVNENQIVTASGDGSIMLWDITLMVVSFT</sequence>
<feature type="non-terminal residue" evidence="12">
    <location>
        <position position="1"/>
    </location>
</feature>
<dbReference type="InterPro" id="IPR019775">
    <property type="entry name" value="WD40_repeat_CS"/>
</dbReference>
<evidence type="ECO:0000313" key="13">
    <source>
        <dbReference type="Proteomes" id="UP000789405"/>
    </source>
</evidence>
<dbReference type="OrthoDB" id="273771at2759"/>
<dbReference type="PROSITE" id="PS00678">
    <property type="entry name" value="WD_REPEATS_1"/>
    <property type="match status" value="1"/>
</dbReference>
<keyword evidence="13" id="KW-1185">Reference proteome</keyword>
<evidence type="ECO:0000256" key="6">
    <source>
        <dbReference type="ARBA" id="ARBA00022737"/>
    </source>
</evidence>
<evidence type="ECO:0000256" key="4">
    <source>
        <dbReference type="ARBA" id="ARBA00022490"/>
    </source>
</evidence>